<evidence type="ECO:0000313" key="1">
    <source>
        <dbReference type="EMBL" id="QPS84779.1"/>
    </source>
</evidence>
<sequence length="57" mass="6117">MNPFKNHRGYSTMYQEGSLTLGLFFAIESYPGAALLHKSISGQAPPNPSRGYATAAV</sequence>
<accession>A0A7T2YZM0</accession>
<dbReference type="RefSeq" id="WP_198129428.1">
    <property type="nucleotide sequence ID" value="NZ_CP065748.1"/>
</dbReference>
<reference evidence="1 2" key="1">
    <citation type="submission" date="2020-12" db="EMBL/GenBank/DDBJ databases">
        <title>FDA dAtabase for Regulatory Grade micrObial Sequences (FDA-ARGOS): Supporting development and validation of Infectious Disease Dx tests.</title>
        <authorList>
            <person name="Sproer C."/>
            <person name="Gronow S."/>
            <person name="Severitt S."/>
            <person name="Schroder I."/>
            <person name="Tallon L."/>
            <person name="Sadzewicz L."/>
            <person name="Zhao X."/>
            <person name="Boylan J."/>
            <person name="Ott S."/>
            <person name="Bowen H."/>
            <person name="Vavikolanu K."/>
            <person name="Mehta A."/>
            <person name="Aluvathingal J."/>
            <person name="Nadendla S."/>
            <person name="Lowell S."/>
            <person name="Myers T."/>
            <person name="Yan Y."/>
            <person name="Sichtig H."/>
        </authorList>
    </citation>
    <scope>NUCLEOTIDE SEQUENCE [LARGE SCALE GENOMIC DNA]</scope>
    <source>
        <strain evidence="1 2">FDAARGOS_890</strain>
    </source>
</reference>
<dbReference type="KEGG" id="dla:I6G47_25265"/>
<dbReference type="AlphaFoldDB" id="A0A7T2YZM0"/>
<gene>
    <name evidence="1" type="ORF">I6G47_25265</name>
</gene>
<protein>
    <submittedName>
        <fullName evidence="1">Uncharacterized protein</fullName>
    </submittedName>
</protein>
<keyword evidence="2" id="KW-1185">Reference proteome</keyword>
<dbReference type="EMBL" id="CP065748">
    <property type="protein sequence ID" value="QPS84779.1"/>
    <property type="molecule type" value="Genomic_DNA"/>
</dbReference>
<organism evidence="1 2">
    <name type="scientific">Delftia lacustris</name>
    <dbReference type="NCBI Taxonomy" id="558537"/>
    <lineage>
        <taxon>Bacteria</taxon>
        <taxon>Pseudomonadati</taxon>
        <taxon>Pseudomonadota</taxon>
        <taxon>Betaproteobacteria</taxon>
        <taxon>Burkholderiales</taxon>
        <taxon>Comamonadaceae</taxon>
        <taxon>Delftia</taxon>
    </lineage>
</organism>
<proteinExistence type="predicted"/>
<dbReference type="Proteomes" id="UP000595064">
    <property type="component" value="Chromosome"/>
</dbReference>
<evidence type="ECO:0000313" key="2">
    <source>
        <dbReference type="Proteomes" id="UP000595064"/>
    </source>
</evidence>
<name>A0A7T2YZM0_9BURK</name>